<comment type="caution">
    <text evidence="4">The sequence shown here is derived from an EMBL/GenBank/DDBJ whole genome shotgun (WGS) entry which is preliminary data.</text>
</comment>
<dbReference type="Proteomes" id="UP000265411">
    <property type="component" value="Unassembled WGS sequence"/>
</dbReference>
<dbReference type="PANTHER" id="PTHR33408">
    <property type="entry name" value="TRANSPOSASE"/>
    <property type="match status" value="1"/>
</dbReference>
<evidence type="ECO:0000259" key="2">
    <source>
        <dbReference type="Pfam" id="PF05598"/>
    </source>
</evidence>
<organism evidence="4 5">
    <name type="scientific">Pseudomonas abyssi</name>
    <dbReference type="NCBI Taxonomy" id="170540"/>
    <lineage>
        <taxon>Bacteria</taxon>
        <taxon>Pseudomonadati</taxon>
        <taxon>Pseudomonadota</taxon>
        <taxon>Gammaproteobacteria</taxon>
        <taxon>Pseudomonadales</taxon>
        <taxon>Pseudomonadaceae</taxon>
        <taxon>Pseudomonas</taxon>
    </lineage>
</organism>
<name>A0A395R4S5_9PSED</name>
<gene>
    <name evidence="4" type="ORF">ASB58_08485</name>
</gene>
<dbReference type="RefSeq" id="WP_118130108.1">
    <property type="nucleotide sequence ID" value="NZ_LMAZ01000002.1"/>
</dbReference>
<feature type="region of interest" description="Disordered" evidence="1">
    <location>
        <begin position="220"/>
        <end position="253"/>
    </location>
</feature>
<dbReference type="InterPro" id="IPR025668">
    <property type="entry name" value="Tnp_DDE_dom"/>
</dbReference>
<dbReference type="OrthoDB" id="9182628at2"/>
<evidence type="ECO:0000259" key="3">
    <source>
        <dbReference type="Pfam" id="PF13751"/>
    </source>
</evidence>
<evidence type="ECO:0000256" key="1">
    <source>
        <dbReference type="SAM" id="MobiDB-lite"/>
    </source>
</evidence>
<accession>A0A395R4S5</accession>
<keyword evidence="5" id="KW-1185">Reference proteome</keyword>
<dbReference type="Pfam" id="PF13751">
    <property type="entry name" value="DDE_Tnp_1_6"/>
    <property type="match status" value="1"/>
</dbReference>
<sequence>MPRFKPYDYSQHSMVVINYQEQLQPGTFEYAVHYLIEHKLDLSVFHPRYSNDATGRLAYDPAILLKIILFAYSKGITSSRQIQWCCETNILFKALSCDTVPHFTTLASFVSENATAIEAVFEQVLLVCHQQGLLGNELFAIDGCKMSSNAAKEWSGTFKELKAKRGKLRKLIRHHLNEHRQHDAAETEVEMERAIRHGKMILSLDQAMEKVDRFLKTQSPRMGQGKRRKEVKSNITDNDSAKMTTSKGTLQGDNGVAMVDRKHQIIIEAQAFGEGQEHHTLKPMLETLEQRYARLKIADAIYQHGVVVTADTGFANEANMQYLRTRQINGYIPDNRFRSRDPRFALQKDKYGKRHQKPASVTRSPTFPASAFDFDPIHMTCRCPAGQQLSHRGVRTNDAGVPVAYFEGRLLQCRTCPKREACMHNPQSAEHRKGAGRQVSFRLEANRQPSYTDWMKHRVDSPAGKAIYSHRMSVVEPVFGNIGTNKRLSRFSLRGRSKVQGQWQLYCLVHNLEKLANYGQCG</sequence>
<feature type="domain" description="Transposase DDE" evidence="3">
    <location>
        <begin position="383"/>
        <end position="516"/>
    </location>
</feature>
<reference evidence="4 5" key="1">
    <citation type="journal article" date="2018" name="Syst. Appl. Microbiol.">
        <title>Pseudomonas gallaeciensis sp. nov., isolated from crude-oil-contaminated intertidal sand samples after the Prestige oil spill.</title>
        <authorList>
            <person name="Mulet M."/>
            <person name="Sanchez D."/>
            <person name="Rodriguez A.C."/>
            <person name="Nogales B."/>
            <person name="Bosch R."/>
            <person name="Busquets A."/>
            <person name="Gomila M."/>
            <person name="Lalucat J."/>
            <person name="Garcia-Valdes E."/>
        </authorList>
    </citation>
    <scope>NUCLEOTIDE SEQUENCE [LARGE SCALE GENOMIC DNA]</scope>
    <source>
        <strain evidence="4 5">V113</strain>
    </source>
</reference>
<dbReference type="InterPro" id="IPR008490">
    <property type="entry name" value="Transposase_InsH_N"/>
</dbReference>
<feature type="domain" description="Transposase InsH N-terminal" evidence="2">
    <location>
        <begin position="19"/>
        <end position="111"/>
    </location>
</feature>
<dbReference type="EMBL" id="LMAZ01000002">
    <property type="protein sequence ID" value="RGP55108.1"/>
    <property type="molecule type" value="Genomic_DNA"/>
</dbReference>
<evidence type="ECO:0000313" key="5">
    <source>
        <dbReference type="Proteomes" id="UP000265411"/>
    </source>
</evidence>
<evidence type="ECO:0000313" key="4">
    <source>
        <dbReference type="EMBL" id="RGP55108.1"/>
    </source>
</evidence>
<dbReference type="AlphaFoldDB" id="A0A395R4S5"/>
<protein>
    <submittedName>
        <fullName evidence="4">Transposase</fullName>
    </submittedName>
</protein>
<dbReference type="PANTHER" id="PTHR33408:SF4">
    <property type="entry name" value="TRANSPOSASE DDE DOMAIN-CONTAINING PROTEIN"/>
    <property type="match status" value="1"/>
</dbReference>
<feature type="compositionally biased region" description="Polar residues" evidence="1">
    <location>
        <begin position="233"/>
        <end position="252"/>
    </location>
</feature>
<dbReference type="Pfam" id="PF05598">
    <property type="entry name" value="DUF772"/>
    <property type="match status" value="1"/>
</dbReference>
<proteinExistence type="predicted"/>